<reference evidence="1 2" key="1">
    <citation type="submission" date="2023-08" db="EMBL/GenBank/DDBJ databases">
        <authorList>
            <person name="Park J.-S."/>
        </authorList>
    </citation>
    <scope>NUCLEOTIDE SEQUENCE [LARGE SCALE GENOMIC DNA]</scope>
    <source>
        <strain evidence="1 2">2205SS18-9</strain>
    </source>
</reference>
<evidence type="ECO:0000313" key="2">
    <source>
        <dbReference type="Proteomes" id="UP001231941"/>
    </source>
</evidence>
<proteinExistence type="predicted"/>
<dbReference type="Proteomes" id="UP001231941">
    <property type="component" value="Unassembled WGS sequence"/>
</dbReference>
<dbReference type="RefSeq" id="WP_305993463.1">
    <property type="nucleotide sequence ID" value="NZ_JAVAMP010000012.1"/>
</dbReference>
<gene>
    <name evidence="1" type="ORF">Q5Y73_18800</name>
</gene>
<sequence length="330" mass="38548">MKNDNHQDMTTKEVADYLGLQMQTIHGYVQNKRLIPWNYDTWKIDGTYLFERLEVEKLKTEVQKPGLTTSDVLEFLKQKDIFVSEATLNTKIRSNEVPAEMLKFRNRDTYFIKEEDLDSIVEIFKNHRKRARFFNKKLGYYLFQPIINKATGEVARVIELNDSEGFAITTTEKKIEISDLKIQGFEPQINIKNVKNNKKGYITFEFPRPRQIQSNIFNVLDILIKESGINNIRLDSTEFEIKIEVKPVQIHLDKSLHQEEIELLNSSLIDGVIIDRPNGIVLHSKLTSFLAYGSMQLKEEVKKYAKKENLSLEEFVIKSLEEAVKRRQGE</sequence>
<organism evidence="1 2">
    <name type="scientific">Chengkuizengella axinellae</name>
    <dbReference type="NCBI Taxonomy" id="3064388"/>
    <lineage>
        <taxon>Bacteria</taxon>
        <taxon>Bacillati</taxon>
        <taxon>Bacillota</taxon>
        <taxon>Bacilli</taxon>
        <taxon>Bacillales</taxon>
        <taxon>Paenibacillaceae</taxon>
        <taxon>Chengkuizengella</taxon>
    </lineage>
</organism>
<comment type="caution">
    <text evidence="1">The sequence shown here is derived from an EMBL/GenBank/DDBJ whole genome shotgun (WGS) entry which is preliminary data.</text>
</comment>
<name>A0ABT9J3Z0_9BACL</name>
<keyword evidence="2" id="KW-1185">Reference proteome</keyword>
<accession>A0ABT9J3Z0</accession>
<evidence type="ECO:0000313" key="1">
    <source>
        <dbReference type="EMBL" id="MDP5276152.1"/>
    </source>
</evidence>
<dbReference type="EMBL" id="JAVAMP010000012">
    <property type="protein sequence ID" value="MDP5276152.1"/>
    <property type="molecule type" value="Genomic_DNA"/>
</dbReference>
<protein>
    <submittedName>
        <fullName evidence="1">Helix-turn-helix domain-containing protein</fullName>
    </submittedName>
</protein>